<feature type="domain" description="CRM" evidence="3">
    <location>
        <begin position="1"/>
        <end position="97"/>
    </location>
</feature>
<evidence type="ECO:0000256" key="1">
    <source>
        <dbReference type="ARBA" id="ARBA00022884"/>
    </source>
</evidence>
<dbReference type="PANTHER" id="PTHR40065">
    <property type="entry name" value="RNA-BINDING PROTEIN YHBY"/>
    <property type="match status" value="1"/>
</dbReference>
<dbReference type="Gene3D" id="3.30.110.60">
    <property type="entry name" value="YhbY-like"/>
    <property type="match status" value="1"/>
</dbReference>
<keyword evidence="5" id="KW-1185">Reference proteome</keyword>
<dbReference type="InterPro" id="IPR001890">
    <property type="entry name" value="RNA-binding_CRM"/>
</dbReference>
<dbReference type="RefSeq" id="WP_072723810.1">
    <property type="nucleotide sequence ID" value="NZ_BDIS01000003.1"/>
</dbReference>
<evidence type="ECO:0000313" key="4">
    <source>
        <dbReference type="EMBL" id="OZG62325.1"/>
    </source>
</evidence>
<comment type="caution">
    <text evidence="4">The sequence shown here is derived from an EMBL/GenBank/DDBJ whole genome shotgun (WGS) entry which is preliminary data.</text>
</comment>
<protein>
    <submittedName>
        <fullName evidence="4">RNA-binding protein</fullName>
    </submittedName>
</protein>
<dbReference type="SMART" id="SM01103">
    <property type="entry name" value="CRS1_YhbY"/>
    <property type="match status" value="1"/>
</dbReference>
<keyword evidence="1 2" id="KW-0694">RNA-binding</keyword>
<dbReference type="PANTHER" id="PTHR40065:SF3">
    <property type="entry name" value="RNA-BINDING PROTEIN YHBY"/>
    <property type="match status" value="1"/>
</dbReference>
<dbReference type="SUPFAM" id="SSF75471">
    <property type="entry name" value="YhbY-like"/>
    <property type="match status" value="1"/>
</dbReference>
<name>A0A261FTN6_9BIFI</name>
<dbReference type="Proteomes" id="UP000216352">
    <property type="component" value="Unassembled WGS sequence"/>
</dbReference>
<proteinExistence type="predicted"/>
<sequence length="101" mass="11361">MALTKKQTKQLRALANQLNPVFHVGKNDLTDAAVDQADDLIERRELIKCAVQNGSELTAKEAAADLAERLGAEVVQTIGNRFVLFRRSHRDDVEHIRLVRE</sequence>
<gene>
    <name evidence="4" type="ORF">BLEM_0871</name>
</gene>
<dbReference type="GO" id="GO:0003723">
    <property type="term" value="F:RNA binding"/>
    <property type="evidence" value="ECO:0007669"/>
    <property type="project" value="UniProtKB-UniRule"/>
</dbReference>
<evidence type="ECO:0000256" key="2">
    <source>
        <dbReference type="PROSITE-ProRule" id="PRU00626"/>
    </source>
</evidence>
<dbReference type="InterPro" id="IPR051925">
    <property type="entry name" value="RNA-binding_domain"/>
</dbReference>
<dbReference type="OrthoDB" id="9797519at2"/>
<dbReference type="EMBL" id="MWWX01000005">
    <property type="protein sequence ID" value="OZG62325.1"/>
    <property type="molecule type" value="Genomic_DNA"/>
</dbReference>
<accession>A0A261FTN6</accession>
<dbReference type="Pfam" id="PF01985">
    <property type="entry name" value="CRS1_YhbY"/>
    <property type="match status" value="1"/>
</dbReference>
<dbReference type="STRING" id="1603886.GCA_001895165_00278"/>
<reference evidence="4 5" key="1">
    <citation type="journal article" date="2017" name="BMC Genomics">
        <title>Comparative genomic and phylogenomic analyses of the Bifidobacteriaceae family.</title>
        <authorList>
            <person name="Lugli G.A."/>
            <person name="Milani C."/>
            <person name="Turroni F."/>
            <person name="Duranti S."/>
            <person name="Mancabelli L."/>
            <person name="Mangifesta M."/>
            <person name="Ferrario C."/>
            <person name="Modesto M."/>
            <person name="Mattarelli P."/>
            <person name="Jiri K."/>
            <person name="van Sinderen D."/>
            <person name="Ventura M."/>
        </authorList>
    </citation>
    <scope>NUCLEOTIDE SEQUENCE [LARGE SCALE GENOMIC DNA]</scope>
    <source>
        <strain evidence="4 5">DSM 28807</strain>
    </source>
</reference>
<evidence type="ECO:0000313" key="5">
    <source>
        <dbReference type="Proteomes" id="UP000216352"/>
    </source>
</evidence>
<dbReference type="AlphaFoldDB" id="A0A261FTN6"/>
<dbReference type="InterPro" id="IPR035920">
    <property type="entry name" value="YhbY-like_sf"/>
</dbReference>
<evidence type="ECO:0000259" key="3">
    <source>
        <dbReference type="PROSITE" id="PS51295"/>
    </source>
</evidence>
<organism evidence="4 5">
    <name type="scientific">Bifidobacterium lemurum</name>
    <dbReference type="NCBI Taxonomy" id="1603886"/>
    <lineage>
        <taxon>Bacteria</taxon>
        <taxon>Bacillati</taxon>
        <taxon>Actinomycetota</taxon>
        <taxon>Actinomycetes</taxon>
        <taxon>Bifidobacteriales</taxon>
        <taxon>Bifidobacteriaceae</taxon>
        <taxon>Bifidobacterium</taxon>
    </lineage>
</organism>
<dbReference type="PROSITE" id="PS51295">
    <property type="entry name" value="CRM"/>
    <property type="match status" value="1"/>
</dbReference>